<gene>
    <name evidence="1" type="ORF">O3P69_017483</name>
</gene>
<keyword evidence="2" id="KW-1185">Reference proteome</keyword>
<evidence type="ECO:0000313" key="2">
    <source>
        <dbReference type="Proteomes" id="UP001487740"/>
    </source>
</evidence>
<sequence length="237" mass="26436">MVTRQASGRVKLGRGREVYGEQDTRTVFLCIIRDCVSVDSEFSRHGACLAAFPSSCRGERGVRKGSARLTDTWHGGESPDRRAPACIGEPSSSRLAQHSPCQKFHQNTFLRSSPVGPSKRTLIFFNSQRVWPWLPRCIPDQTTLQGFTGRIMRGLYSYLDPRRGGEAGKASPRLRREVVGVFSPAPNCPHLREIRATWSYTRASSDGNNDCLLCSEGRRRCVSLTPLLDWFQSGSSD</sequence>
<dbReference type="AlphaFoldDB" id="A0AAW0TWH1"/>
<proteinExistence type="predicted"/>
<dbReference type="EMBL" id="JARAKH010000023">
    <property type="protein sequence ID" value="KAK8391891.1"/>
    <property type="molecule type" value="Genomic_DNA"/>
</dbReference>
<evidence type="ECO:0000313" key="1">
    <source>
        <dbReference type="EMBL" id="KAK8391891.1"/>
    </source>
</evidence>
<comment type="caution">
    <text evidence="1">The sequence shown here is derived from an EMBL/GenBank/DDBJ whole genome shotgun (WGS) entry which is preliminary data.</text>
</comment>
<organism evidence="1 2">
    <name type="scientific">Scylla paramamosain</name>
    <name type="common">Mud crab</name>
    <dbReference type="NCBI Taxonomy" id="85552"/>
    <lineage>
        <taxon>Eukaryota</taxon>
        <taxon>Metazoa</taxon>
        <taxon>Ecdysozoa</taxon>
        <taxon>Arthropoda</taxon>
        <taxon>Crustacea</taxon>
        <taxon>Multicrustacea</taxon>
        <taxon>Malacostraca</taxon>
        <taxon>Eumalacostraca</taxon>
        <taxon>Eucarida</taxon>
        <taxon>Decapoda</taxon>
        <taxon>Pleocyemata</taxon>
        <taxon>Brachyura</taxon>
        <taxon>Eubrachyura</taxon>
        <taxon>Portunoidea</taxon>
        <taxon>Portunidae</taxon>
        <taxon>Portuninae</taxon>
        <taxon>Scylla</taxon>
    </lineage>
</organism>
<accession>A0AAW0TWH1</accession>
<protein>
    <submittedName>
        <fullName evidence="1">Uncharacterized protein</fullName>
    </submittedName>
</protein>
<dbReference type="Proteomes" id="UP001487740">
    <property type="component" value="Unassembled WGS sequence"/>
</dbReference>
<reference evidence="1 2" key="1">
    <citation type="submission" date="2023-03" db="EMBL/GenBank/DDBJ databases">
        <title>High-quality genome of Scylla paramamosain provides insights in environmental adaptation.</title>
        <authorList>
            <person name="Zhang L."/>
        </authorList>
    </citation>
    <scope>NUCLEOTIDE SEQUENCE [LARGE SCALE GENOMIC DNA]</scope>
    <source>
        <strain evidence="1">LZ_2023a</strain>
        <tissue evidence="1">Muscle</tissue>
    </source>
</reference>
<name>A0AAW0TWH1_SCYPA</name>